<gene>
    <name evidence="2" type="ORF">Adt_11899</name>
</gene>
<evidence type="ECO:0000256" key="1">
    <source>
        <dbReference type="SAM" id="MobiDB-lite"/>
    </source>
</evidence>
<evidence type="ECO:0000313" key="2">
    <source>
        <dbReference type="EMBL" id="KAL2526845.1"/>
    </source>
</evidence>
<proteinExistence type="predicted"/>
<dbReference type="EMBL" id="JBFOLK010000003">
    <property type="protein sequence ID" value="KAL2526845.1"/>
    <property type="molecule type" value="Genomic_DNA"/>
</dbReference>
<feature type="region of interest" description="Disordered" evidence="1">
    <location>
        <begin position="90"/>
        <end position="114"/>
    </location>
</feature>
<feature type="compositionally biased region" description="Basic and acidic residues" evidence="1">
    <location>
        <begin position="105"/>
        <end position="114"/>
    </location>
</feature>
<dbReference type="Proteomes" id="UP001604336">
    <property type="component" value="Unassembled WGS sequence"/>
</dbReference>
<comment type="caution">
    <text evidence="2">The sequence shown here is derived from an EMBL/GenBank/DDBJ whole genome shotgun (WGS) entry which is preliminary data.</text>
</comment>
<accession>A0ABD1UP65</accession>
<sequence>MRKRNCYITDAYNIERCTPENPRNVKRSRVVNTHENSRHFDAMTTSSIYITHGKILENTQVKKPHPRYGNMLIEEAWCRRREQSDQNASLFHDGLIGTRPHSKDKHFDPRMSHW</sequence>
<dbReference type="AlphaFoldDB" id="A0ABD1UP65"/>
<organism evidence="2 3">
    <name type="scientific">Abeliophyllum distichum</name>
    <dbReference type="NCBI Taxonomy" id="126358"/>
    <lineage>
        <taxon>Eukaryota</taxon>
        <taxon>Viridiplantae</taxon>
        <taxon>Streptophyta</taxon>
        <taxon>Embryophyta</taxon>
        <taxon>Tracheophyta</taxon>
        <taxon>Spermatophyta</taxon>
        <taxon>Magnoliopsida</taxon>
        <taxon>eudicotyledons</taxon>
        <taxon>Gunneridae</taxon>
        <taxon>Pentapetalae</taxon>
        <taxon>asterids</taxon>
        <taxon>lamiids</taxon>
        <taxon>Lamiales</taxon>
        <taxon>Oleaceae</taxon>
        <taxon>Forsythieae</taxon>
        <taxon>Abeliophyllum</taxon>
    </lineage>
</organism>
<evidence type="ECO:0000313" key="3">
    <source>
        <dbReference type="Proteomes" id="UP001604336"/>
    </source>
</evidence>
<protein>
    <submittedName>
        <fullName evidence="2">Uncharacterized protein</fullName>
    </submittedName>
</protein>
<name>A0ABD1UP65_9LAMI</name>
<keyword evidence="3" id="KW-1185">Reference proteome</keyword>
<reference evidence="3" key="1">
    <citation type="submission" date="2024-07" db="EMBL/GenBank/DDBJ databases">
        <title>Two chromosome-level genome assemblies of Korean endemic species Abeliophyllum distichum and Forsythia ovata (Oleaceae).</title>
        <authorList>
            <person name="Jang H."/>
        </authorList>
    </citation>
    <scope>NUCLEOTIDE SEQUENCE [LARGE SCALE GENOMIC DNA]</scope>
</reference>